<keyword evidence="3" id="KW-1185">Reference proteome</keyword>
<feature type="region of interest" description="Disordered" evidence="1">
    <location>
        <begin position="118"/>
        <end position="142"/>
    </location>
</feature>
<dbReference type="RefSeq" id="WP_275278219.1">
    <property type="nucleotide sequence ID" value="NZ_CP119108.1"/>
</dbReference>
<evidence type="ECO:0000313" key="2">
    <source>
        <dbReference type="EMBL" id="WEG08892.1"/>
    </source>
</evidence>
<dbReference type="EMBL" id="CP119108">
    <property type="protein sequence ID" value="WEG08892.1"/>
    <property type="molecule type" value="Genomic_DNA"/>
</dbReference>
<protein>
    <recommendedName>
        <fullName evidence="4">DUF317 domain-containing protein</fullName>
    </recommendedName>
</protein>
<evidence type="ECO:0008006" key="4">
    <source>
        <dbReference type="Google" id="ProtNLM"/>
    </source>
</evidence>
<name>A0ABY8BYD7_9MICO</name>
<organism evidence="2 3">
    <name type="scientific">Microbacterium horticulturae</name>
    <dbReference type="NCBI Taxonomy" id="3028316"/>
    <lineage>
        <taxon>Bacteria</taxon>
        <taxon>Bacillati</taxon>
        <taxon>Actinomycetota</taxon>
        <taxon>Actinomycetes</taxon>
        <taxon>Micrococcales</taxon>
        <taxon>Microbacteriaceae</taxon>
        <taxon>Microbacterium</taxon>
    </lineage>
</organism>
<gene>
    <name evidence="2" type="ORF">PU630_16875</name>
</gene>
<proteinExistence type="predicted"/>
<evidence type="ECO:0000256" key="1">
    <source>
        <dbReference type="SAM" id="MobiDB-lite"/>
    </source>
</evidence>
<evidence type="ECO:0000313" key="3">
    <source>
        <dbReference type="Proteomes" id="UP001214553"/>
    </source>
</evidence>
<sequence length="142" mass="15145">MTDVAPDGTELLAQSDGIARFAAANGWRYDATADPPALGASLWEWASDGTVHDRVSGPGWEAGRITGGTREASSVSRSGAWTVTRSVTVSTPEKAIDLGYLAITLPRRLPQMVLDATSNDRHGSSSLLHVPRAVRPRTHTPR</sequence>
<reference evidence="2 3" key="1">
    <citation type="submission" date="2023-03" db="EMBL/GenBank/DDBJ databases">
        <title>Genome sequence of Microbacterium sp. KACC 23027.</title>
        <authorList>
            <person name="Kim S."/>
            <person name="Heo J."/>
            <person name="Kwon S.-W."/>
        </authorList>
    </citation>
    <scope>NUCLEOTIDE SEQUENCE [LARGE SCALE GENOMIC DNA]</scope>
    <source>
        <strain evidence="2 3">KACC 23027</strain>
    </source>
</reference>
<accession>A0ABY8BYD7</accession>
<feature type="compositionally biased region" description="Basic residues" evidence="1">
    <location>
        <begin position="132"/>
        <end position="142"/>
    </location>
</feature>
<feature type="region of interest" description="Disordered" evidence="1">
    <location>
        <begin position="54"/>
        <end position="79"/>
    </location>
</feature>
<dbReference type="Proteomes" id="UP001214553">
    <property type="component" value="Chromosome"/>
</dbReference>